<protein>
    <submittedName>
        <fullName evidence="4">Acyl- synthase, putative</fullName>
    </submittedName>
</protein>
<comment type="caution">
    <text evidence="4">The sequence shown here is derived from an EMBL/GenBank/DDBJ whole genome shotgun (WGS) entry which is preliminary data.</text>
</comment>
<keyword evidence="5" id="KW-1185">Reference proteome</keyword>
<proteinExistence type="inferred from homology"/>
<organism evidence="4 5">
    <name type="scientific">Babesia ovis</name>
    <dbReference type="NCBI Taxonomy" id="5869"/>
    <lineage>
        <taxon>Eukaryota</taxon>
        <taxon>Sar</taxon>
        <taxon>Alveolata</taxon>
        <taxon>Apicomplexa</taxon>
        <taxon>Aconoidasida</taxon>
        <taxon>Piroplasmida</taxon>
        <taxon>Babesiidae</taxon>
        <taxon>Babesia</taxon>
    </lineage>
</organism>
<evidence type="ECO:0000256" key="1">
    <source>
        <dbReference type="PROSITE-ProRule" id="PRU00812"/>
    </source>
</evidence>
<dbReference type="Pfam" id="PF04181">
    <property type="entry name" value="RPAP2_Rtr1"/>
    <property type="match status" value="1"/>
</dbReference>
<accession>A0A9W5TBC4</accession>
<dbReference type="OrthoDB" id="361971at2759"/>
<evidence type="ECO:0000313" key="4">
    <source>
        <dbReference type="EMBL" id="GFE54365.1"/>
    </source>
</evidence>
<reference evidence="4" key="1">
    <citation type="submission" date="2019-12" db="EMBL/GenBank/DDBJ databases">
        <title>Genome sequence of Babesia ovis.</title>
        <authorList>
            <person name="Yamagishi J."/>
            <person name="Sevinc F."/>
            <person name="Xuan X."/>
        </authorList>
    </citation>
    <scope>NUCLEOTIDE SEQUENCE</scope>
    <source>
        <strain evidence="4">Selcuk</strain>
    </source>
</reference>
<dbReference type="AlphaFoldDB" id="A0A9W5TBC4"/>
<dbReference type="EMBL" id="BLIY01000015">
    <property type="protein sequence ID" value="GFE54365.1"/>
    <property type="molecule type" value="Genomic_DNA"/>
</dbReference>
<dbReference type="InterPro" id="IPR007308">
    <property type="entry name" value="Rtr1/RPAP2_dom"/>
</dbReference>
<dbReference type="InterPro" id="IPR038534">
    <property type="entry name" value="Rtr1/RPAP2_sf"/>
</dbReference>
<dbReference type="Proteomes" id="UP001057455">
    <property type="component" value="Unassembled WGS sequence"/>
</dbReference>
<name>A0A9W5TBC4_BABOV</name>
<evidence type="ECO:0000313" key="5">
    <source>
        <dbReference type="Proteomes" id="UP001057455"/>
    </source>
</evidence>
<evidence type="ECO:0000259" key="3">
    <source>
        <dbReference type="PROSITE" id="PS51479"/>
    </source>
</evidence>
<dbReference type="Gene3D" id="1.25.40.820">
    <property type="match status" value="1"/>
</dbReference>
<comment type="similarity">
    <text evidence="1">Belongs to the RPAP2 family.</text>
</comment>
<feature type="compositionally biased region" description="Low complexity" evidence="2">
    <location>
        <begin position="249"/>
        <end position="262"/>
    </location>
</feature>
<feature type="domain" description="RTR1-type" evidence="3">
    <location>
        <begin position="77"/>
        <end position="171"/>
    </location>
</feature>
<sequence>MSSSNGARSRDSLVDVLANQLSTDRLAEDLQNTVLRPHPERASNSVLFQRFLELLTSQCSSGSRFHCLAPESCCAPCSLLHRHIQTYVDVATLDEIQSIRKQSGLCSYVYCNKRLTGRSQGASVNSTYKIDLSEQRVFRRDVYESFCSAVCIDKNESVQATASNSPMETGVITPRAVRNSNPRSLHALVSGMRRLAPCEHLVPVVNSPRVPVPPSLYNSREPEMLNDKCVMFNYKSISEVRRVRFATPISSTESTSPRSSAELSVPSQNAAPTPSPPTSPSSSPSSVQNRLYPSVDQDISMAAQEDTAFDYNDLYDPNEAMRPRVPLLKCLNLFSILWYTLSTCLTYKTREFFRTGNASDCTLDDKTRQWYTALLRHIPEVLVPTVSGALESLLSTFRIGNNTPALENDHFRVLSHVLLYVLLRNGDRVLSPGSGHISYEDLLRQVEDFLVNSCMLDLDSISILNELLTECE</sequence>
<feature type="region of interest" description="Disordered" evidence="2">
    <location>
        <begin position="249"/>
        <end position="290"/>
    </location>
</feature>
<dbReference type="PROSITE" id="PS51479">
    <property type="entry name" value="ZF_RTR1"/>
    <property type="match status" value="1"/>
</dbReference>
<gene>
    <name evidence="4" type="ORF">BaOVIS_017690</name>
</gene>
<evidence type="ECO:0000256" key="2">
    <source>
        <dbReference type="SAM" id="MobiDB-lite"/>
    </source>
</evidence>